<dbReference type="RefSeq" id="WP_343986687.1">
    <property type="nucleotide sequence ID" value="NZ_BAAAFM010000003.1"/>
</dbReference>
<name>A0ABN0SVJ5_9GAMM</name>
<comment type="caution">
    <text evidence="2">The sequence shown here is derived from an EMBL/GenBank/DDBJ whole genome shotgun (WGS) entry which is preliminary data.</text>
</comment>
<dbReference type="InterPro" id="IPR027417">
    <property type="entry name" value="P-loop_NTPase"/>
</dbReference>
<keyword evidence="3" id="KW-1185">Reference proteome</keyword>
<reference evidence="3" key="1">
    <citation type="journal article" date="2019" name="Int. J. Syst. Evol. Microbiol.">
        <title>The Global Catalogue of Microorganisms (GCM) 10K type strain sequencing project: providing services to taxonomists for standard genome sequencing and annotation.</title>
        <authorList>
            <consortium name="The Broad Institute Genomics Platform"/>
            <consortium name="The Broad Institute Genome Sequencing Center for Infectious Disease"/>
            <person name="Wu L."/>
            <person name="Ma J."/>
        </authorList>
    </citation>
    <scope>NUCLEOTIDE SEQUENCE [LARGE SCALE GENOMIC DNA]</scope>
    <source>
        <strain evidence="3">JCM 16211</strain>
    </source>
</reference>
<dbReference type="Pfam" id="PF13476">
    <property type="entry name" value="AAA_23"/>
    <property type="match status" value="1"/>
</dbReference>
<feature type="domain" description="Rad50/SbcC-type AAA" evidence="1">
    <location>
        <begin position="81"/>
        <end position="168"/>
    </location>
</feature>
<accession>A0ABN0SVJ5</accession>
<dbReference type="Gene3D" id="3.40.50.300">
    <property type="entry name" value="P-loop containing nucleotide triphosphate hydrolases"/>
    <property type="match status" value="1"/>
</dbReference>
<evidence type="ECO:0000259" key="1">
    <source>
        <dbReference type="Pfam" id="PF13476"/>
    </source>
</evidence>
<dbReference type="Proteomes" id="UP001501221">
    <property type="component" value="Unassembled WGS sequence"/>
</dbReference>
<proteinExistence type="predicted"/>
<gene>
    <name evidence="2" type="ORF">GCM10009123_07150</name>
</gene>
<protein>
    <recommendedName>
        <fullName evidence="1">Rad50/SbcC-type AAA domain-containing protein</fullName>
    </recommendedName>
</protein>
<evidence type="ECO:0000313" key="3">
    <source>
        <dbReference type="Proteomes" id="UP001501221"/>
    </source>
</evidence>
<sequence>MNSIQEDHHSQEPDGFEAWVNERPKWLQSAARLLIDSKRMPNEEEIAELARLCFKEASGAKEGFSKIIPGALAQAAQRPELRINNISGVSGVNAIKAGASIAFGNTNLAVIYGANGSGKTSFSRILKQACGSRAKDELLGNVFSKEPPPATADIELSLNGKAQSVPWTLSGGALAHLRHVHVFDTKTAQMYMGKNEATYEPSSMRFNSSLITICDRVSTFLKQEKMKLTSKLPSTPPMLIHAAPIQWLNTLKATTKPEVIEQKCEYSKELDDERVAIETALAQKDVEGRLKAIAQDRIVHKRIKDGIDSLKLGLSDETIQALITARSDAKNKRNIANEGAKKVFSNVALDGVGQGTWMALWRHAKEFSENKWGQSTITPKPHNAALAVKDIQVLFQKW</sequence>
<evidence type="ECO:0000313" key="2">
    <source>
        <dbReference type="EMBL" id="GAA0202498.1"/>
    </source>
</evidence>
<dbReference type="SUPFAM" id="SSF52540">
    <property type="entry name" value="P-loop containing nucleoside triphosphate hydrolases"/>
    <property type="match status" value="1"/>
</dbReference>
<dbReference type="EMBL" id="BAAAFM010000003">
    <property type="protein sequence ID" value="GAA0202498.1"/>
    <property type="molecule type" value="Genomic_DNA"/>
</dbReference>
<organism evidence="2 3">
    <name type="scientific">Kangiella japonica</name>
    <dbReference type="NCBI Taxonomy" id="647384"/>
    <lineage>
        <taxon>Bacteria</taxon>
        <taxon>Pseudomonadati</taxon>
        <taxon>Pseudomonadota</taxon>
        <taxon>Gammaproteobacteria</taxon>
        <taxon>Kangiellales</taxon>
        <taxon>Kangiellaceae</taxon>
        <taxon>Kangiella</taxon>
    </lineage>
</organism>
<dbReference type="InterPro" id="IPR038729">
    <property type="entry name" value="Rad50/SbcC_AAA"/>
</dbReference>